<keyword evidence="5 7" id="KW-0456">Lyase</keyword>
<dbReference type="GO" id="GO:0009252">
    <property type="term" value="P:peptidoglycan biosynthetic process"/>
    <property type="evidence" value="ECO:0007669"/>
    <property type="project" value="UniProtKB-UniRule"/>
</dbReference>
<evidence type="ECO:0000256" key="2">
    <source>
        <dbReference type="ARBA" id="ARBA00022692"/>
    </source>
</evidence>
<dbReference type="GO" id="GO:0005886">
    <property type="term" value="C:plasma membrane"/>
    <property type="evidence" value="ECO:0007669"/>
    <property type="project" value="UniProtKB-SubCell"/>
</dbReference>
<dbReference type="AlphaFoldDB" id="A0A7X8TLC0"/>
<dbReference type="Proteomes" id="UP000523139">
    <property type="component" value="Unassembled WGS sequence"/>
</dbReference>
<proteinExistence type="inferred from homology"/>
<feature type="transmembrane region" description="Helical" evidence="7">
    <location>
        <begin position="222"/>
        <end position="242"/>
    </location>
</feature>
<dbReference type="EMBL" id="JABAHY010000007">
    <property type="protein sequence ID" value="NLS10138.1"/>
    <property type="molecule type" value="Genomic_DNA"/>
</dbReference>
<dbReference type="Pfam" id="PF02618">
    <property type="entry name" value="YceG"/>
    <property type="match status" value="1"/>
</dbReference>
<evidence type="ECO:0000256" key="6">
    <source>
        <dbReference type="ARBA" id="ARBA00023316"/>
    </source>
</evidence>
<dbReference type="PANTHER" id="PTHR30518">
    <property type="entry name" value="ENDOLYTIC MUREIN TRANSGLYCOSYLASE"/>
    <property type="match status" value="1"/>
</dbReference>
<comment type="function">
    <text evidence="7">Functions as a peptidoglycan terminase that cleaves nascent peptidoglycan strands endolytically to terminate their elongation.</text>
</comment>
<accession>A0A7X8TLC0</accession>
<protein>
    <recommendedName>
        <fullName evidence="7">Endolytic murein transglycosylase</fullName>
        <ecNumber evidence="7">4.2.2.29</ecNumber>
    </recommendedName>
    <alternativeName>
        <fullName evidence="7">Peptidoglycan lytic transglycosylase</fullName>
    </alternativeName>
    <alternativeName>
        <fullName evidence="7">Peptidoglycan polymerization terminase</fullName>
    </alternativeName>
</protein>
<feature type="compositionally biased region" description="Basic and acidic residues" evidence="8">
    <location>
        <begin position="140"/>
        <end position="151"/>
    </location>
</feature>
<sequence>MSDEQPIHEVGARRRRREIREARERERAAQRERESAVRRLSNSSTADEPTPALFDQETTTPKDKRKERSASGQRDFVSRKERRRLQTQDNQAVPPATPTPAPQQPEPQTGQPAPQPSISPAPATPFEEVVAPSRSAVSPEAEHYEELEDHSYDEGYPWEYDEFGEWDPEYHDEHIDHDEDGAPVLVGASGYGRGYQTVAPMEGRMSRNLLRQRRAKRRRRNITLLITVVGFIAVMGFLVWFIRDMFTDDTVYDYDTVAGDTVEFEIVQNDGLDSITTRLVQEEIVASSDAFRDAIGELDSEPVPQPGTVELREQMPAEDAVTELFGADAGGDYIDIATGWTIDEALQQVATRTGISMAELQEYNENPQHFGLPEEAENLEGFIAPGEYEDIPLDAEAEEVLQMLVQPTFDRLEEAGITDPDEQWETVIVASLITAEANNSITEERTREERLEDYRIMAGAIHNRIDNPDHEGIEGLLQIDAAVNYGLGLTGDLHFPEEERLNESNEYNTYVHPGLPPGPIAAPIGDTITAAADPADTNAYFWVTVNPVTGETRFNETYAEHEDDVDEFLEFCSDNPGACGPADVEAAEDELDG</sequence>
<gene>
    <name evidence="7" type="primary">mltG</name>
    <name evidence="9" type="ORF">HGQ17_09030</name>
</gene>
<keyword evidence="1 7" id="KW-1003">Cell membrane</keyword>
<comment type="catalytic activity">
    <reaction evidence="7">
        <text>a peptidoglycan chain = a peptidoglycan chain with N-acetyl-1,6-anhydromuramyl-[peptide] at the reducing end + a peptidoglycan chain with N-acetylglucosamine at the non-reducing end.</text>
        <dbReference type="EC" id="4.2.2.29"/>
    </reaction>
</comment>
<dbReference type="HAMAP" id="MF_02065">
    <property type="entry name" value="MltG"/>
    <property type="match status" value="1"/>
</dbReference>
<evidence type="ECO:0000256" key="7">
    <source>
        <dbReference type="HAMAP-Rule" id="MF_02065"/>
    </source>
</evidence>
<dbReference type="PANTHER" id="PTHR30518:SF2">
    <property type="entry name" value="ENDOLYTIC MUREIN TRANSGLYCOSYLASE"/>
    <property type="match status" value="1"/>
</dbReference>
<evidence type="ECO:0000256" key="1">
    <source>
        <dbReference type="ARBA" id="ARBA00022475"/>
    </source>
</evidence>
<reference evidence="9 10" key="1">
    <citation type="submission" date="2020-04" db="EMBL/GenBank/DDBJ databases">
        <title>Nesterenkonia sp. nov., isolated from marine sediment.</title>
        <authorList>
            <person name="Zhang G."/>
        </authorList>
    </citation>
    <scope>NUCLEOTIDE SEQUENCE [LARGE SCALE GENOMIC DNA]</scope>
    <source>
        <strain evidence="9 10">MY13</strain>
    </source>
</reference>
<dbReference type="InterPro" id="IPR003770">
    <property type="entry name" value="MLTG-like"/>
</dbReference>
<evidence type="ECO:0000313" key="9">
    <source>
        <dbReference type="EMBL" id="NLS10138.1"/>
    </source>
</evidence>
<keyword evidence="4 7" id="KW-0472">Membrane</keyword>
<organism evidence="9 10">
    <name type="scientific">Nesterenkonia sedimenti</name>
    <dbReference type="NCBI Taxonomy" id="1463632"/>
    <lineage>
        <taxon>Bacteria</taxon>
        <taxon>Bacillati</taxon>
        <taxon>Actinomycetota</taxon>
        <taxon>Actinomycetes</taxon>
        <taxon>Micrococcales</taxon>
        <taxon>Micrococcaceae</taxon>
        <taxon>Nesterenkonia</taxon>
    </lineage>
</organism>
<evidence type="ECO:0000256" key="4">
    <source>
        <dbReference type="ARBA" id="ARBA00023136"/>
    </source>
</evidence>
<feature type="site" description="Important for catalytic activity" evidence="7">
    <location>
        <position position="436"/>
    </location>
</feature>
<name>A0A7X8TLC0_9MICC</name>
<comment type="caution">
    <text evidence="9">The sequence shown here is derived from an EMBL/GenBank/DDBJ whole genome shotgun (WGS) entry which is preliminary data.</text>
</comment>
<feature type="region of interest" description="Disordered" evidence="8">
    <location>
        <begin position="1"/>
        <end position="151"/>
    </location>
</feature>
<keyword evidence="6 7" id="KW-0961">Cell wall biogenesis/degradation</keyword>
<feature type="compositionally biased region" description="Basic and acidic residues" evidence="8">
    <location>
        <begin position="1"/>
        <end position="37"/>
    </location>
</feature>
<dbReference type="GO" id="GO:0008932">
    <property type="term" value="F:lytic endotransglycosylase activity"/>
    <property type="evidence" value="ECO:0007669"/>
    <property type="project" value="UniProtKB-UniRule"/>
</dbReference>
<evidence type="ECO:0000256" key="3">
    <source>
        <dbReference type="ARBA" id="ARBA00022989"/>
    </source>
</evidence>
<dbReference type="EC" id="4.2.2.29" evidence="7"/>
<evidence type="ECO:0000313" key="10">
    <source>
        <dbReference type="Proteomes" id="UP000523139"/>
    </source>
</evidence>
<feature type="compositionally biased region" description="Basic and acidic residues" evidence="8">
    <location>
        <begin position="60"/>
        <end position="69"/>
    </location>
</feature>
<feature type="compositionally biased region" description="Pro residues" evidence="8">
    <location>
        <begin position="95"/>
        <end position="105"/>
    </location>
</feature>
<keyword evidence="10" id="KW-1185">Reference proteome</keyword>
<keyword evidence="3 7" id="KW-1133">Transmembrane helix</keyword>
<keyword evidence="2 7" id="KW-0812">Transmembrane</keyword>
<evidence type="ECO:0000256" key="5">
    <source>
        <dbReference type="ARBA" id="ARBA00023239"/>
    </source>
</evidence>
<comment type="subcellular location">
    <subcellularLocation>
        <location evidence="7">Cell membrane</location>
        <topology evidence="7">Single-pass membrane protein</topology>
    </subcellularLocation>
</comment>
<evidence type="ECO:0000256" key="8">
    <source>
        <dbReference type="SAM" id="MobiDB-lite"/>
    </source>
</evidence>
<feature type="compositionally biased region" description="Pro residues" evidence="8">
    <location>
        <begin position="113"/>
        <end position="123"/>
    </location>
</feature>
<dbReference type="GO" id="GO:0071555">
    <property type="term" value="P:cell wall organization"/>
    <property type="evidence" value="ECO:0007669"/>
    <property type="project" value="UniProtKB-KW"/>
</dbReference>
<comment type="similarity">
    <text evidence="7">Belongs to the transglycosylase MltG family.</text>
</comment>
<dbReference type="RefSeq" id="WP_168887615.1">
    <property type="nucleotide sequence ID" value="NZ_JABAHY010000007.1"/>
</dbReference>